<dbReference type="GO" id="GO:0005525">
    <property type="term" value="F:GTP binding"/>
    <property type="evidence" value="ECO:0007669"/>
    <property type="project" value="UniProtKB-KW"/>
</dbReference>
<dbReference type="Proteomes" id="UP000002729">
    <property type="component" value="Unassembled WGS sequence"/>
</dbReference>
<comment type="similarity">
    <text evidence="1">Belongs to the small GTPase superfamily. Rab family.</text>
</comment>
<dbReference type="GO" id="GO:0003924">
    <property type="term" value="F:GTPase activity"/>
    <property type="evidence" value="ECO:0007669"/>
    <property type="project" value="InterPro"/>
</dbReference>
<dbReference type="OrthoDB" id="9989112at2759"/>
<dbReference type="PROSITE" id="PS51419">
    <property type="entry name" value="RAB"/>
    <property type="match status" value="1"/>
</dbReference>
<dbReference type="eggNOG" id="KOG0078">
    <property type="taxonomic scope" value="Eukaryota"/>
</dbReference>
<dbReference type="InterPro" id="IPR005225">
    <property type="entry name" value="Small_GTP-bd"/>
</dbReference>
<keyword evidence="2" id="KW-0547">Nucleotide-binding</keyword>
<dbReference type="GeneID" id="20225832"/>
<dbReference type="PANTHER" id="PTHR47980">
    <property type="entry name" value="LD44762P"/>
    <property type="match status" value="1"/>
</dbReference>
<dbReference type="EMBL" id="GL833127">
    <property type="protein sequence ID" value="EGB08641.1"/>
    <property type="molecule type" value="Genomic_DNA"/>
</dbReference>
<sequence>FSPTFITTIGIDFKIKEVKLQIWDTAGQERFRTITVSYFKGAHGIVLVYDVTERDSFENIQHWVHQIRENADERVRLILVGNKCDRRSERVVSTSEGEALAKQRGPPRPRRRTYGVAFFETSAKENCAVDECYTAIARETKDAI</sequence>
<name>F0Y8N8_AURAN</name>
<evidence type="ECO:0000256" key="3">
    <source>
        <dbReference type="ARBA" id="ARBA00023134"/>
    </source>
</evidence>
<protein>
    <submittedName>
        <fullName evidence="5">Uncharacterized protein</fullName>
    </submittedName>
</protein>
<dbReference type="SUPFAM" id="SSF52540">
    <property type="entry name" value="P-loop containing nucleoside triphosphate hydrolases"/>
    <property type="match status" value="1"/>
</dbReference>
<evidence type="ECO:0000313" key="5">
    <source>
        <dbReference type="EMBL" id="EGB08641.1"/>
    </source>
</evidence>
<organism evidence="6">
    <name type="scientific">Aureococcus anophagefferens</name>
    <name type="common">Harmful bloom alga</name>
    <dbReference type="NCBI Taxonomy" id="44056"/>
    <lineage>
        <taxon>Eukaryota</taxon>
        <taxon>Sar</taxon>
        <taxon>Stramenopiles</taxon>
        <taxon>Ochrophyta</taxon>
        <taxon>Pelagophyceae</taxon>
        <taxon>Pelagomonadales</taxon>
        <taxon>Pelagomonadaceae</taxon>
        <taxon>Aureococcus</taxon>
    </lineage>
</organism>
<accession>F0Y8N8</accession>
<keyword evidence="4" id="KW-0449">Lipoprotein</keyword>
<dbReference type="FunFam" id="3.40.50.300:FF:001447">
    <property type="entry name" value="Ras-related protein Rab-1B"/>
    <property type="match status" value="1"/>
</dbReference>
<dbReference type="InParanoid" id="F0Y8N8"/>
<keyword evidence="6" id="KW-1185">Reference proteome</keyword>
<dbReference type="SMART" id="SM00174">
    <property type="entry name" value="RHO"/>
    <property type="match status" value="1"/>
</dbReference>
<reference evidence="5 6" key="1">
    <citation type="journal article" date="2011" name="Proc. Natl. Acad. Sci. U.S.A.">
        <title>Niche of harmful alga Aureococcus anophagefferens revealed through ecogenomics.</title>
        <authorList>
            <person name="Gobler C.J."/>
            <person name="Berry D.L."/>
            <person name="Dyhrman S.T."/>
            <person name="Wilhelm S.W."/>
            <person name="Salamov A."/>
            <person name="Lobanov A.V."/>
            <person name="Zhang Y."/>
            <person name="Collier J.L."/>
            <person name="Wurch L.L."/>
            <person name="Kustka A.B."/>
            <person name="Dill B.D."/>
            <person name="Shah M."/>
            <person name="VerBerkmoes N.C."/>
            <person name="Kuo A."/>
            <person name="Terry A."/>
            <person name="Pangilinan J."/>
            <person name="Lindquist E.A."/>
            <person name="Lucas S."/>
            <person name="Paulsen I.T."/>
            <person name="Hattenrath-Lehmann T.K."/>
            <person name="Talmage S.C."/>
            <person name="Walker E.A."/>
            <person name="Koch F."/>
            <person name="Burson A.M."/>
            <person name="Marcoval M.A."/>
            <person name="Tang Y.Z."/>
            <person name="Lecleir G.R."/>
            <person name="Coyne K.J."/>
            <person name="Berg G.M."/>
            <person name="Bertrand E.M."/>
            <person name="Saito M.A."/>
            <person name="Gladyshev V.N."/>
            <person name="Grigoriev I.V."/>
        </authorList>
    </citation>
    <scope>NUCLEOTIDE SEQUENCE [LARGE SCALE GENOMIC DNA]</scope>
    <source>
        <strain evidence="6">CCMP 1984</strain>
    </source>
</reference>
<evidence type="ECO:0000256" key="4">
    <source>
        <dbReference type="ARBA" id="ARBA00023288"/>
    </source>
</evidence>
<evidence type="ECO:0000313" key="6">
    <source>
        <dbReference type="Proteomes" id="UP000002729"/>
    </source>
</evidence>
<dbReference type="PROSITE" id="PS51421">
    <property type="entry name" value="RAS"/>
    <property type="match status" value="1"/>
</dbReference>
<dbReference type="NCBIfam" id="TIGR00231">
    <property type="entry name" value="small_GTP"/>
    <property type="match status" value="1"/>
</dbReference>
<dbReference type="InterPro" id="IPR027417">
    <property type="entry name" value="P-loop_NTPase"/>
</dbReference>
<dbReference type="SMART" id="SM00173">
    <property type="entry name" value="RAS"/>
    <property type="match status" value="1"/>
</dbReference>
<evidence type="ECO:0000256" key="1">
    <source>
        <dbReference type="ARBA" id="ARBA00006270"/>
    </source>
</evidence>
<dbReference type="RefSeq" id="XP_009036458.1">
    <property type="nucleotide sequence ID" value="XM_009038210.1"/>
</dbReference>
<keyword evidence="3" id="KW-0342">GTP-binding</keyword>
<evidence type="ECO:0000256" key="2">
    <source>
        <dbReference type="ARBA" id="ARBA00022741"/>
    </source>
</evidence>
<dbReference type="KEGG" id="aaf:AURANDRAFT_6651"/>
<dbReference type="Gene3D" id="3.40.50.300">
    <property type="entry name" value="P-loop containing nucleotide triphosphate hydrolases"/>
    <property type="match status" value="1"/>
</dbReference>
<feature type="non-terminal residue" evidence="5">
    <location>
        <position position="144"/>
    </location>
</feature>
<gene>
    <name evidence="5" type="ORF">AURANDRAFT_6651</name>
</gene>
<dbReference type="Pfam" id="PF00071">
    <property type="entry name" value="Ras"/>
    <property type="match status" value="1"/>
</dbReference>
<feature type="non-terminal residue" evidence="5">
    <location>
        <position position="1"/>
    </location>
</feature>
<dbReference type="InterPro" id="IPR001806">
    <property type="entry name" value="Small_GTPase"/>
</dbReference>
<proteinExistence type="inferred from homology"/>
<dbReference type="AlphaFoldDB" id="F0Y8N8"/>
<dbReference type="OMA" id="ENIRTWF"/>
<dbReference type="InterPro" id="IPR050305">
    <property type="entry name" value="Small_GTPase_Rab"/>
</dbReference>
<dbReference type="PRINTS" id="PR00449">
    <property type="entry name" value="RASTRNSFRMNG"/>
</dbReference>
<dbReference type="SMART" id="SM00175">
    <property type="entry name" value="RAB"/>
    <property type="match status" value="1"/>
</dbReference>